<evidence type="ECO:0000313" key="6">
    <source>
        <dbReference type="Proteomes" id="UP001433268"/>
    </source>
</evidence>
<protein>
    <recommendedName>
        <fullName evidence="4">Ketosynthase family 3 (KS3) domain-containing protein</fullName>
    </recommendedName>
</protein>
<dbReference type="SMART" id="SM00825">
    <property type="entry name" value="PKS_KS"/>
    <property type="match status" value="1"/>
</dbReference>
<name>A0ABR1VJP7_9PEZI</name>
<evidence type="ECO:0000256" key="1">
    <source>
        <dbReference type="ARBA" id="ARBA00022450"/>
    </source>
</evidence>
<dbReference type="CDD" id="cd00833">
    <property type="entry name" value="PKS"/>
    <property type="match status" value="1"/>
</dbReference>
<dbReference type="EMBL" id="JAQQWN010000008">
    <property type="protein sequence ID" value="KAK8071471.1"/>
    <property type="molecule type" value="Genomic_DNA"/>
</dbReference>
<feature type="domain" description="Ketosynthase family 3 (KS3)" evidence="4">
    <location>
        <begin position="1"/>
        <end position="118"/>
    </location>
</feature>
<sequence length="118" mass="12056">MSNRISHIFNLLGPSFTVDTACSSSVYALHQALNAIKAGDCDSAIIASANLVLSPELHIGAAKSGVLSPTGASHTFDISADGYGRAEGISAIHVKRLSAAIRDGNPVRAVIRGSAVNA</sequence>
<comment type="caution">
    <text evidence="5">The sequence shown here is derived from an EMBL/GenBank/DDBJ whole genome shotgun (WGS) entry which is preliminary data.</text>
</comment>
<organism evidence="5 6">
    <name type="scientific">Apiospora hydei</name>
    <dbReference type="NCBI Taxonomy" id="1337664"/>
    <lineage>
        <taxon>Eukaryota</taxon>
        <taxon>Fungi</taxon>
        <taxon>Dikarya</taxon>
        <taxon>Ascomycota</taxon>
        <taxon>Pezizomycotina</taxon>
        <taxon>Sordariomycetes</taxon>
        <taxon>Xylariomycetidae</taxon>
        <taxon>Amphisphaeriales</taxon>
        <taxon>Apiosporaceae</taxon>
        <taxon>Apiospora</taxon>
    </lineage>
</organism>
<dbReference type="GeneID" id="92049049"/>
<evidence type="ECO:0000313" key="5">
    <source>
        <dbReference type="EMBL" id="KAK8071471.1"/>
    </source>
</evidence>
<dbReference type="PANTHER" id="PTHR43775:SF50">
    <property type="entry name" value="HIGHLY REDUCING POLYKETIDE SYNTHASE SRDA"/>
    <property type="match status" value="1"/>
</dbReference>
<dbReference type="SUPFAM" id="SSF53901">
    <property type="entry name" value="Thiolase-like"/>
    <property type="match status" value="1"/>
</dbReference>
<dbReference type="Pfam" id="PF00109">
    <property type="entry name" value="ketoacyl-synt"/>
    <property type="match status" value="1"/>
</dbReference>
<dbReference type="PROSITE" id="PS00606">
    <property type="entry name" value="KS3_1"/>
    <property type="match status" value="1"/>
</dbReference>
<evidence type="ECO:0000256" key="3">
    <source>
        <dbReference type="ARBA" id="ARBA00022679"/>
    </source>
</evidence>
<reference evidence="5 6" key="1">
    <citation type="submission" date="2023-01" db="EMBL/GenBank/DDBJ databases">
        <title>Analysis of 21 Apiospora genomes using comparative genomics revels a genus with tremendous synthesis potential of carbohydrate active enzymes and secondary metabolites.</title>
        <authorList>
            <person name="Sorensen T."/>
        </authorList>
    </citation>
    <scope>NUCLEOTIDE SEQUENCE [LARGE SCALE GENOMIC DNA]</scope>
    <source>
        <strain evidence="5 6">CBS 114990</strain>
    </source>
</reference>
<evidence type="ECO:0000259" key="4">
    <source>
        <dbReference type="PROSITE" id="PS52004"/>
    </source>
</evidence>
<dbReference type="Proteomes" id="UP001433268">
    <property type="component" value="Unassembled WGS sequence"/>
</dbReference>
<keyword evidence="3" id="KW-0808">Transferase</keyword>
<dbReference type="PANTHER" id="PTHR43775">
    <property type="entry name" value="FATTY ACID SYNTHASE"/>
    <property type="match status" value="1"/>
</dbReference>
<dbReference type="InterPro" id="IPR018201">
    <property type="entry name" value="Ketoacyl_synth_AS"/>
</dbReference>
<keyword evidence="1" id="KW-0596">Phosphopantetheine</keyword>
<dbReference type="InterPro" id="IPR020841">
    <property type="entry name" value="PKS_Beta-ketoAc_synthase_dom"/>
</dbReference>
<dbReference type="InterPro" id="IPR014030">
    <property type="entry name" value="Ketoacyl_synth_N"/>
</dbReference>
<dbReference type="InterPro" id="IPR016039">
    <property type="entry name" value="Thiolase-like"/>
</dbReference>
<dbReference type="PROSITE" id="PS52004">
    <property type="entry name" value="KS3_2"/>
    <property type="match status" value="1"/>
</dbReference>
<keyword evidence="2" id="KW-0597">Phosphoprotein</keyword>
<accession>A0ABR1VJP7</accession>
<dbReference type="RefSeq" id="XP_066665279.1">
    <property type="nucleotide sequence ID" value="XM_066815989.1"/>
</dbReference>
<keyword evidence="6" id="KW-1185">Reference proteome</keyword>
<dbReference type="InterPro" id="IPR050091">
    <property type="entry name" value="PKS_NRPS_Biosynth_Enz"/>
</dbReference>
<gene>
    <name evidence="5" type="ORF">PG997_011674</name>
</gene>
<proteinExistence type="predicted"/>
<evidence type="ECO:0000256" key="2">
    <source>
        <dbReference type="ARBA" id="ARBA00022553"/>
    </source>
</evidence>
<dbReference type="Gene3D" id="3.40.47.10">
    <property type="match status" value="1"/>
</dbReference>